<dbReference type="Pfam" id="PF12802">
    <property type="entry name" value="MarR_2"/>
    <property type="match status" value="1"/>
</dbReference>
<dbReference type="PANTHER" id="PTHR33164:SF99">
    <property type="entry name" value="MARR FAMILY REGULATORY PROTEIN"/>
    <property type="match status" value="1"/>
</dbReference>
<organism evidence="2 3">
    <name type="scientific">Rhodococcus cercidiphylli</name>
    <dbReference type="NCBI Taxonomy" id="489916"/>
    <lineage>
        <taxon>Bacteria</taxon>
        <taxon>Bacillati</taxon>
        <taxon>Actinomycetota</taxon>
        <taxon>Actinomycetes</taxon>
        <taxon>Mycobacteriales</taxon>
        <taxon>Nocardiaceae</taxon>
        <taxon>Rhodococcus</taxon>
    </lineage>
</organism>
<dbReference type="Gene3D" id="1.10.10.10">
    <property type="entry name" value="Winged helix-like DNA-binding domain superfamily/Winged helix DNA-binding domain"/>
    <property type="match status" value="1"/>
</dbReference>
<proteinExistence type="predicted"/>
<dbReference type="PROSITE" id="PS50995">
    <property type="entry name" value="HTH_MARR_2"/>
    <property type="match status" value="1"/>
</dbReference>
<dbReference type="InterPro" id="IPR036388">
    <property type="entry name" value="WH-like_DNA-bd_sf"/>
</dbReference>
<dbReference type="RefSeq" id="WP_317549706.1">
    <property type="nucleotide sequence ID" value="NZ_JAWLKE010000012.1"/>
</dbReference>
<name>A0ABU4B548_9NOCA</name>
<dbReference type="EMBL" id="JAWLKE010000012">
    <property type="protein sequence ID" value="MDV6233639.1"/>
    <property type="molecule type" value="Genomic_DNA"/>
</dbReference>
<protein>
    <submittedName>
        <fullName evidence="2">MarR family winged helix-turn-helix transcriptional regulator</fullName>
    </submittedName>
</protein>
<reference evidence="2 3" key="1">
    <citation type="submission" date="2023-10" db="EMBL/GenBank/DDBJ databases">
        <title>Development of a sustainable strategy for remediation of hydrocarbon-contaminated territories based on the waste exchange concept.</title>
        <authorList>
            <person name="Krivoruchko A."/>
        </authorList>
    </citation>
    <scope>NUCLEOTIDE SEQUENCE [LARGE SCALE GENOMIC DNA]</scope>
    <source>
        <strain evidence="2 3">IEGM 1322</strain>
    </source>
</reference>
<dbReference type="InterPro" id="IPR036390">
    <property type="entry name" value="WH_DNA-bd_sf"/>
</dbReference>
<dbReference type="InterPro" id="IPR039422">
    <property type="entry name" value="MarR/SlyA-like"/>
</dbReference>
<dbReference type="Proteomes" id="UP001185899">
    <property type="component" value="Unassembled WGS sequence"/>
</dbReference>
<dbReference type="SUPFAM" id="SSF46785">
    <property type="entry name" value="Winged helix' DNA-binding domain"/>
    <property type="match status" value="1"/>
</dbReference>
<dbReference type="SMART" id="SM00347">
    <property type="entry name" value="HTH_MARR"/>
    <property type="match status" value="1"/>
</dbReference>
<feature type="domain" description="HTH marR-type" evidence="1">
    <location>
        <begin position="11"/>
        <end position="147"/>
    </location>
</feature>
<evidence type="ECO:0000313" key="3">
    <source>
        <dbReference type="Proteomes" id="UP001185899"/>
    </source>
</evidence>
<sequence>MSDAPHLSPQEDRTWSLLVGVMMWLPGALDAYLGHEHGLTHAEYQVLRWLSTSEESDVHMTQLAAGAGVTPSHLSRIVTRMEKKLWVTRRSDSEDARRTLARLTDAGSQAVDRIEPGYVQQVRRRVFEQLAPGRIDQLEQLTEAILTPLRQDCVHLLPSRTSSGPDD</sequence>
<gene>
    <name evidence="2" type="ORF">R3P95_24080</name>
</gene>
<evidence type="ECO:0000259" key="1">
    <source>
        <dbReference type="PROSITE" id="PS50995"/>
    </source>
</evidence>
<accession>A0ABU4B548</accession>
<keyword evidence="3" id="KW-1185">Reference proteome</keyword>
<comment type="caution">
    <text evidence="2">The sequence shown here is derived from an EMBL/GenBank/DDBJ whole genome shotgun (WGS) entry which is preliminary data.</text>
</comment>
<dbReference type="InterPro" id="IPR000835">
    <property type="entry name" value="HTH_MarR-typ"/>
</dbReference>
<evidence type="ECO:0000313" key="2">
    <source>
        <dbReference type="EMBL" id="MDV6233639.1"/>
    </source>
</evidence>
<dbReference type="PANTHER" id="PTHR33164">
    <property type="entry name" value="TRANSCRIPTIONAL REGULATOR, MARR FAMILY"/>
    <property type="match status" value="1"/>
</dbReference>